<evidence type="ECO:0000313" key="3">
    <source>
        <dbReference type="Proteomes" id="UP001328107"/>
    </source>
</evidence>
<accession>A0AAN5C2R2</accession>
<organism evidence="2 3">
    <name type="scientific">Pristionchus mayeri</name>
    <dbReference type="NCBI Taxonomy" id="1317129"/>
    <lineage>
        <taxon>Eukaryota</taxon>
        <taxon>Metazoa</taxon>
        <taxon>Ecdysozoa</taxon>
        <taxon>Nematoda</taxon>
        <taxon>Chromadorea</taxon>
        <taxon>Rhabditida</taxon>
        <taxon>Rhabditina</taxon>
        <taxon>Diplogasteromorpha</taxon>
        <taxon>Diplogasteroidea</taxon>
        <taxon>Neodiplogasteridae</taxon>
        <taxon>Pristionchus</taxon>
    </lineage>
</organism>
<name>A0AAN5C2R2_9BILA</name>
<proteinExistence type="predicted"/>
<evidence type="ECO:0000256" key="1">
    <source>
        <dbReference type="SAM" id="MobiDB-lite"/>
    </source>
</evidence>
<comment type="caution">
    <text evidence="2">The sequence shown here is derived from an EMBL/GenBank/DDBJ whole genome shotgun (WGS) entry which is preliminary data.</text>
</comment>
<sequence>QMFCPSTGESRPINSMIRKSQVSPSGIDNPRASLSNKPGQVIRISTFPMIFKSDFKGSIVADMERQEETDPVRAKCNLCGKLAYSFCVSPND</sequence>
<evidence type="ECO:0000313" key="2">
    <source>
        <dbReference type="EMBL" id="GMR34818.1"/>
    </source>
</evidence>
<dbReference type="AlphaFoldDB" id="A0AAN5C2R2"/>
<dbReference type="EMBL" id="BTRK01000002">
    <property type="protein sequence ID" value="GMR34818.1"/>
    <property type="molecule type" value="Genomic_DNA"/>
</dbReference>
<keyword evidence="3" id="KW-1185">Reference proteome</keyword>
<dbReference type="Proteomes" id="UP001328107">
    <property type="component" value="Unassembled WGS sequence"/>
</dbReference>
<feature type="region of interest" description="Disordered" evidence="1">
    <location>
        <begin position="1"/>
        <end position="35"/>
    </location>
</feature>
<feature type="non-terminal residue" evidence="2">
    <location>
        <position position="1"/>
    </location>
</feature>
<feature type="non-terminal residue" evidence="2">
    <location>
        <position position="92"/>
    </location>
</feature>
<protein>
    <submittedName>
        <fullName evidence="2">Uncharacterized protein</fullName>
    </submittedName>
</protein>
<feature type="compositionally biased region" description="Polar residues" evidence="1">
    <location>
        <begin position="7"/>
        <end position="35"/>
    </location>
</feature>
<reference evidence="3" key="1">
    <citation type="submission" date="2022-10" db="EMBL/GenBank/DDBJ databases">
        <title>Genome assembly of Pristionchus species.</title>
        <authorList>
            <person name="Yoshida K."/>
            <person name="Sommer R.J."/>
        </authorList>
    </citation>
    <scope>NUCLEOTIDE SEQUENCE [LARGE SCALE GENOMIC DNA]</scope>
    <source>
        <strain evidence="3">RS5460</strain>
    </source>
</reference>
<gene>
    <name evidence="2" type="ORF">PMAYCL1PPCAC_05013</name>
</gene>